<organism evidence="1 2">
    <name type="scientific">Rhinopithecus roxellana</name>
    <name type="common">Golden snub-nosed monkey</name>
    <name type="synonym">Pygathrix roxellana</name>
    <dbReference type="NCBI Taxonomy" id="61622"/>
    <lineage>
        <taxon>Eukaryota</taxon>
        <taxon>Metazoa</taxon>
        <taxon>Chordata</taxon>
        <taxon>Craniata</taxon>
        <taxon>Vertebrata</taxon>
        <taxon>Euteleostomi</taxon>
        <taxon>Mammalia</taxon>
        <taxon>Eutheria</taxon>
        <taxon>Euarchontoglires</taxon>
        <taxon>Primates</taxon>
        <taxon>Haplorrhini</taxon>
        <taxon>Catarrhini</taxon>
        <taxon>Cercopithecidae</taxon>
        <taxon>Colobinae</taxon>
        <taxon>Rhinopithecus</taxon>
    </lineage>
</organism>
<reference evidence="1" key="1">
    <citation type="submission" date="2025-08" db="UniProtKB">
        <authorList>
            <consortium name="Ensembl"/>
        </authorList>
    </citation>
    <scope>IDENTIFICATION</scope>
</reference>
<evidence type="ECO:0000313" key="2">
    <source>
        <dbReference type="Proteomes" id="UP000233200"/>
    </source>
</evidence>
<dbReference type="AlphaFoldDB" id="A0A2K6P8R1"/>
<keyword evidence="2" id="KW-1185">Reference proteome</keyword>
<name>A0A2K6P8R1_RHIRO</name>
<dbReference type="Ensembl" id="ENSRROT00000037049.1">
    <property type="protein sequence ID" value="ENSRROP00000012926.1"/>
    <property type="gene ID" value="ENSRROG00000030754.1"/>
</dbReference>
<dbReference type="Proteomes" id="UP000233200">
    <property type="component" value="Unplaced"/>
</dbReference>
<sequence>MTITWPIFSNQSRTEGFLDISYVPGLCRILESMDFGSHLSLIIFSGVALSKLSSVSFCFSFLKKYIGLDDGFILRIAVTRDKQASWLQSAERCSLSLVESFPYSVLPLLQSVAVMLRE</sequence>
<accession>A0A2K6P8R1</accession>
<protein>
    <submittedName>
        <fullName evidence="1">Uncharacterized protein</fullName>
    </submittedName>
</protein>
<evidence type="ECO:0000313" key="1">
    <source>
        <dbReference type="Ensembl" id="ENSRROP00000012926.1"/>
    </source>
</evidence>
<proteinExistence type="predicted"/>
<reference evidence="1" key="2">
    <citation type="submission" date="2025-09" db="UniProtKB">
        <authorList>
            <consortium name="Ensembl"/>
        </authorList>
    </citation>
    <scope>IDENTIFICATION</scope>
</reference>